<feature type="region of interest" description="Disordered" evidence="1">
    <location>
        <begin position="170"/>
        <end position="191"/>
    </location>
</feature>
<feature type="compositionally biased region" description="Basic and acidic residues" evidence="1">
    <location>
        <begin position="479"/>
        <end position="496"/>
    </location>
</feature>
<name>I0YJT3_COCSC</name>
<evidence type="ECO:0000256" key="1">
    <source>
        <dbReference type="SAM" id="MobiDB-lite"/>
    </source>
</evidence>
<evidence type="ECO:0000313" key="2">
    <source>
        <dbReference type="EMBL" id="EIE18652.1"/>
    </source>
</evidence>
<proteinExistence type="predicted"/>
<dbReference type="KEGG" id="csl:COCSUDRAFT_59961"/>
<reference evidence="2 3" key="1">
    <citation type="journal article" date="2012" name="Genome Biol.">
        <title>The genome of the polar eukaryotic microalga coccomyxa subellipsoidea reveals traits of cold adaptation.</title>
        <authorList>
            <person name="Blanc G."/>
            <person name="Agarkova I."/>
            <person name="Grimwood J."/>
            <person name="Kuo A."/>
            <person name="Brueggeman A."/>
            <person name="Dunigan D."/>
            <person name="Gurnon J."/>
            <person name="Ladunga I."/>
            <person name="Lindquist E."/>
            <person name="Lucas S."/>
            <person name="Pangilinan J."/>
            <person name="Proschold T."/>
            <person name="Salamov A."/>
            <person name="Schmutz J."/>
            <person name="Weeks D."/>
            <person name="Yamada T."/>
            <person name="Claverie J.M."/>
            <person name="Grigoriev I."/>
            <person name="Van Etten J."/>
            <person name="Lomsadze A."/>
            <person name="Borodovsky M."/>
        </authorList>
    </citation>
    <scope>NUCLEOTIDE SEQUENCE [LARGE SCALE GENOMIC DNA]</scope>
    <source>
        <strain evidence="2 3">C-169</strain>
    </source>
</reference>
<feature type="region of interest" description="Disordered" evidence="1">
    <location>
        <begin position="632"/>
        <end position="661"/>
    </location>
</feature>
<dbReference type="AlphaFoldDB" id="I0YJT3"/>
<protein>
    <submittedName>
        <fullName evidence="2">Uncharacterized protein</fullName>
    </submittedName>
</protein>
<accession>I0YJT3</accession>
<feature type="region of interest" description="Disordered" evidence="1">
    <location>
        <begin position="138"/>
        <end position="158"/>
    </location>
</feature>
<evidence type="ECO:0000313" key="3">
    <source>
        <dbReference type="Proteomes" id="UP000007264"/>
    </source>
</evidence>
<organism evidence="2 3">
    <name type="scientific">Coccomyxa subellipsoidea (strain C-169)</name>
    <name type="common">Green microalga</name>
    <dbReference type="NCBI Taxonomy" id="574566"/>
    <lineage>
        <taxon>Eukaryota</taxon>
        <taxon>Viridiplantae</taxon>
        <taxon>Chlorophyta</taxon>
        <taxon>core chlorophytes</taxon>
        <taxon>Trebouxiophyceae</taxon>
        <taxon>Trebouxiophyceae incertae sedis</taxon>
        <taxon>Coccomyxaceae</taxon>
        <taxon>Coccomyxa</taxon>
        <taxon>Coccomyxa subellipsoidea</taxon>
    </lineage>
</organism>
<feature type="compositionally biased region" description="Low complexity" evidence="1">
    <location>
        <begin position="170"/>
        <end position="183"/>
    </location>
</feature>
<comment type="caution">
    <text evidence="2">The sequence shown here is derived from an EMBL/GenBank/DDBJ whole genome shotgun (WGS) entry which is preliminary data.</text>
</comment>
<dbReference type="RefSeq" id="XP_005643196.1">
    <property type="nucleotide sequence ID" value="XM_005643139.1"/>
</dbReference>
<feature type="region of interest" description="Disordered" evidence="1">
    <location>
        <begin position="414"/>
        <end position="500"/>
    </location>
</feature>
<keyword evidence="3" id="KW-1185">Reference proteome</keyword>
<dbReference type="GeneID" id="17036581"/>
<feature type="region of interest" description="Disordered" evidence="1">
    <location>
        <begin position="264"/>
        <end position="288"/>
    </location>
</feature>
<feature type="region of interest" description="Disordered" evidence="1">
    <location>
        <begin position="359"/>
        <end position="393"/>
    </location>
</feature>
<sequence>MLYRYIQLSGGQLTEGWRSTGYYYYSDKSPKYYLCFPPEADSDQESEDNGERPSDCLPEDQVPDYPGKRPLTNPPKRMRNLTQMARELPCKKLCTAKNGVTENADASMHDALGEQAAAEQAAAAAEDGNEIAAMDPGAAGEREMQEQLGSGVPMGDEEDDLVETFDMTMQQPEQQKMPEMDMQGADEKGEEAGDSGLVYGCGLASMLEDEVNSTSLDNLPLAARVAALRQNTGKPEQLLLCGSQGASKAEVTDLIAELFGSDDEAARTERGGSPQETGAATRHVPPCDAMCRPDRQLSGQSMETNNIGNEAAVTQKTAMPEEPLRTEKSPTCGILKQRRTSDETSGEAGMHAARGQLEGAKTAHKGKPLQAKEAQTHIRKRKAAAEPSKGAQMRAEMHVAQGQPVAAMACHGKPLQTEKTPSDGTQLKTADGTNREAERQAARRAEKAQLNARMHKTAEGGGGEEEMHAGRGQHAVAKTADKGKAGHDRDDSRSKGDSGISAVVQQIADEAAAMELHAAAGMDTCNSEKLPRKFFGAQGGSKARLALAGECSRKEAPVSKGLASVAAIDRKKAPSNKCLAPAAAIDKEKAPSSTGLASSAAIDSQKFPGNKSLASAAAVDRKKAPVYKGLAPAAESARKEAPNKKGRASAAGNSREAATGREGLSDEVIDYIRELQANNHHLRAEKAQLLRKCDAIKQILERWNGHFAELAALLSPGASSAW</sequence>
<dbReference type="Proteomes" id="UP000007264">
    <property type="component" value="Unassembled WGS sequence"/>
</dbReference>
<feature type="compositionally biased region" description="Polar residues" evidence="1">
    <location>
        <begin position="417"/>
        <end position="432"/>
    </location>
</feature>
<dbReference type="EMBL" id="AGSI01000022">
    <property type="protein sequence ID" value="EIE18652.1"/>
    <property type="molecule type" value="Genomic_DNA"/>
</dbReference>
<gene>
    <name evidence="2" type="ORF">COCSUDRAFT_59961</name>
</gene>
<feature type="region of interest" description="Disordered" evidence="1">
    <location>
        <begin position="36"/>
        <end position="82"/>
    </location>
</feature>
<feature type="compositionally biased region" description="Basic and acidic residues" evidence="1">
    <location>
        <begin position="433"/>
        <end position="447"/>
    </location>
</feature>